<reference evidence="4" key="1">
    <citation type="submission" date="2024-06" db="EMBL/GenBank/DDBJ databases">
        <title>Biodegradation of dimethachlon by Arthrobacter sp. K5: mechanistic insights and ecological implications.</title>
        <authorList>
            <person name="Hu S."/>
            <person name="Lu P."/>
        </authorList>
    </citation>
    <scope>NUCLEOTIDE SEQUENCE</scope>
    <source>
        <strain evidence="4">K5</strain>
    </source>
</reference>
<feature type="domain" description="NACHT" evidence="3">
    <location>
        <begin position="157"/>
        <end position="301"/>
    </location>
</feature>
<proteinExistence type="predicted"/>
<dbReference type="EMBL" id="CP159279">
    <property type="protein sequence ID" value="XCH11683.1"/>
    <property type="molecule type" value="Genomic_DNA"/>
</dbReference>
<dbReference type="SUPFAM" id="SSF52540">
    <property type="entry name" value="P-loop containing nucleoside triphosphate hydrolases"/>
    <property type="match status" value="1"/>
</dbReference>
<dbReference type="PROSITE" id="PS50837">
    <property type="entry name" value="NACHT"/>
    <property type="match status" value="1"/>
</dbReference>
<dbReference type="RefSeq" id="WP_353711944.1">
    <property type="nucleotide sequence ID" value="NZ_CP159279.1"/>
</dbReference>
<gene>
    <name evidence="4" type="ORF">ABRP34_01295</name>
</gene>
<feature type="compositionally biased region" description="Polar residues" evidence="2">
    <location>
        <begin position="494"/>
        <end position="505"/>
    </location>
</feature>
<organism evidence="4">
    <name type="scientific">Arthrobacter sp. K5</name>
    <dbReference type="NCBI Taxonomy" id="2839623"/>
    <lineage>
        <taxon>Bacteria</taxon>
        <taxon>Bacillati</taxon>
        <taxon>Actinomycetota</taxon>
        <taxon>Actinomycetes</taxon>
        <taxon>Micrococcales</taxon>
        <taxon>Micrococcaceae</taxon>
        <taxon>Arthrobacter</taxon>
    </lineage>
</organism>
<evidence type="ECO:0000256" key="1">
    <source>
        <dbReference type="ARBA" id="ARBA00022737"/>
    </source>
</evidence>
<name>A0AAU8EQG9_9MICC</name>
<feature type="region of interest" description="Disordered" evidence="2">
    <location>
        <begin position="484"/>
        <end position="505"/>
    </location>
</feature>
<dbReference type="InterPro" id="IPR027417">
    <property type="entry name" value="P-loop_NTPase"/>
</dbReference>
<keyword evidence="1" id="KW-0677">Repeat</keyword>
<evidence type="ECO:0000313" key="4">
    <source>
        <dbReference type="EMBL" id="XCH11683.1"/>
    </source>
</evidence>
<accession>A0AAU8EQG9</accession>
<evidence type="ECO:0000256" key="2">
    <source>
        <dbReference type="SAM" id="MobiDB-lite"/>
    </source>
</evidence>
<evidence type="ECO:0000259" key="3">
    <source>
        <dbReference type="PROSITE" id="PS50837"/>
    </source>
</evidence>
<dbReference type="InterPro" id="IPR056884">
    <property type="entry name" value="NPHP3-like_N"/>
</dbReference>
<dbReference type="InterPro" id="IPR007111">
    <property type="entry name" value="NACHT_NTPase"/>
</dbReference>
<sequence length="505" mass="53551">MDISGLDGLIIILDACHAGAGVRDVIKSGLDLEQQVRLELLAGTFLRKARNGCFSQALIRLMEHGAPGLSADYLEIRHAANVAADCCRTVQQPPVYIGSGFGQNASDPGLWVSRNVASPGKWLLSGTEEGALAVALTQSFQPTNDLERVTAAMSGQRLVVLRGAAGSGKSALIAALARPELVPDLPARYLAAVAFTALTPTLTGLAKTLARQLARFEGFPAAAADYEGKLTAEELNRRPALERLVFGPLRTLKVSLGRRIRLAIDGIDELEPSSRAELLSAVTEFSTEEPPLRVSVLLSTRGEDQGQDLLTAQVNVSRPGMDEITEYLQNLELPEALAVDLQAHADTWLQLRLLADLAASVPAQSLRTVAGLDDLYQELLWPLTANDNPEARIVMVVLAAAGSGPVLPLRVAVGACAALGGPADLTQFRDIVAALGGIVARAHPGTPEERLGLFHDTLVRHIHALTGWPISVLDAHASILEPSAVQTVRPPKTTPRSGPRNTSGP</sequence>
<dbReference type="AlphaFoldDB" id="A0AAU8EQG9"/>
<dbReference type="Pfam" id="PF24883">
    <property type="entry name" value="NPHP3_N"/>
    <property type="match status" value="1"/>
</dbReference>
<protein>
    <submittedName>
        <fullName evidence="4">AAA family ATPase</fullName>
    </submittedName>
</protein>